<dbReference type="Proteomes" id="UP000000577">
    <property type="component" value="Chromosome"/>
</dbReference>
<evidence type="ECO:0000256" key="1">
    <source>
        <dbReference type="SAM" id="MobiDB-lite"/>
    </source>
</evidence>
<sequence length="182" mass="19424">MTRRNSIPILAVLVALTFVSAGCGKKEQAPSPPPPPQKASPAPKAQPPVQGRATSAAIAPVAGLSQYDFANRRDPFKPFLQAKAPEKTRAVRGSSAGLLPIQSYNVEQFRISGIIVGLKESKALIVDPAGKGYVVKEGMSIGANNGVITKIAPSYLEVNERYTDDFGKVRKRTVKLSLAKKQ</sequence>
<protein>
    <submittedName>
        <fullName evidence="2">Type IV pilus assembly lipoprotein PilP</fullName>
    </submittedName>
</protein>
<dbReference type="RefSeq" id="WP_010942672.1">
    <property type="nucleotide sequence ID" value="NC_002939.5"/>
</dbReference>
<keyword evidence="3" id="KW-1185">Reference proteome</keyword>
<dbReference type="Gene3D" id="2.30.30.830">
    <property type="match status" value="1"/>
</dbReference>
<dbReference type="EMBL" id="AE017180">
    <property type="protein sequence ID" value="AAR35405.1"/>
    <property type="molecule type" value="Genomic_DNA"/>
</dbReference>
<accession>Q74BL2</accession>
<feature type="region of interest" description="Disordered" evidence="1">
    <location>
        <begin position="24"/>
        <end position="54"/>
    </location>
</feature>
<dbReference type="KEGG" id="gsu:GSU2029"/>
<dbReference type="OrthoDB" id="9788988at2"/>
<evidence type="ECO:0000313" key="2">
    <source>
        <dbReference type="EMBL" id="AAR35405.1"/>
    </source>
</evidence>
<dbReference type="HOGENOM" id="CLU_1480042_0_0_7"/>
<dbReference type="EnsemblBacteria" id="AAR35405">
    <property type="protein sequence ID" value="AAR35405"/>
    <property type="gene ID" value="GSU2029"/>
</dbReference>
<gene>
    <name evidence="2" type="primary">pilP</name>
    <name evidence="2" type="ordered locus">GSU2029</name>
</gene>
<dbReference type="InParanoid" id="Q74BL2"/>
<dbReference type="eggNOG" id="COG3168">
    <property type="taxonomic scope" value="Bacteria"/>
</dbReference>
<proteinExistence type="predicted"/>
<dbReference type="AlphaFoldDB" id="Q74BL2"/>
<dbReference type="PROSITE" id="PS51257">
    <property type="entry name" value="PROKAR_LIPOPROTEIN"/>
    <property type="match status" value="1"/>
</dbReference>
<name>Q74BL2_GEOSL</name>
<organism evidence="2 3">
    <name type="scientific">Geobacter sulfurreducens (strain ATCC 51573 / DSM 12127 / PCA)</name>
    <dbReference type="NCBI Taxonomy" id="243231"/>
    <lineage>
        <taxon>Bacteria</taxon>
        <taxon>Pseudomonadati</taxon>
        <taxon>Thermodesulfobacteriota</taxon>
        <taxon>Desulfuromonadia</taxon>
        <taxon>Geobacterales</taxon>
        <taxon>Geobacteraceae</taxon>
        <taxon>Geobacter</taxon>
    </lineage>
</organism>
<dbReference type="STRING" id="243231.GSU2029"/>
<dbReference type="PATRIC" id="fig|243231.5.peg.2065"/>
<dbReference type="SMR" id="Q74BL2"/>
<keyword evidence="2" id="KW-0449">Lipoprotein</keyword>
<reference evidence="2 3" key="1">
    <citation type="journal article" date="2003" name="Science">
        <title>Genome of Geobacter sulfurreducens: metal reduction in subsurface environments.</title>
        <authorList>
            <person name="Methe B.A."/>
            <person name="Nelson K.E."/>
            <person name="Eisen J.A."/>
            <person name="Paulsen I.T."/>
            <person name="Nelson W."/>
            <person name="Heidelberg J.F."/>
            <person name="Wu D."/>
            <person name="Wu M."/>
            <person name="Ward N."/>
            <person name="Beanan M.J."/>
            <person name="Dodson R.J."/>
            <person name="Madupu R."/>
            <person name="Brinkac L.M."/>
            <person name="Daugherty S.C."/>
            <person name="DeBoy R.T."/>
            <person name="Durkin A.S."/>
            <person name="Gwinn M."/>
            <person name="Kolonay J.F."/>
            <person name="Sullivan S.A."/>
            <person name="Haft D.H."/>
            <person name="Selengut J."/>
            <person name="Davidsen T.M."/>
            <person name="Zafar N."/>
            <person name="White O."/>
            <person name="Tran B."/>
            <person name="Romero C."/>
            <person name="Forberger H.A."/>
            <person name="Weidman J."/>
            <person name="Khouri H."/>
            <person name="Feldblyum T.V."/>
            <person name="Utterback T.R."/>
            <person name="Van Aken S.E."/>
            <person name="Lovley D.R."/>
            <person name="Fraser C.M."/>
        </authorList>
    </citation>
    <scope>NUCLEOTIDE SEQUENCE [LARGE SCALE GENOMIC DNA]</scope>
    <source>
        <strain evidence="3">ATCC 51573 / DSM 12127 / PCA</strain>
    </source>
</reference>
<reference evidence="2 3" key="2">
    <citation type="journal article" date="2012" name="BMC Genomics">
        <title>Comparative genomic analysis of Geobacter sulfurreducens KN400, a strain with enhanced capacity for extracellular electron transfer and electricity production.</title>
        <authorList>
            <person name="Butler J.E."/>
            <person name="Young N.D."/>
            <person name="Aklujkar M."/>
            <person name="Lovley D.R."/>
        </authorList>
    </citation>
    <scope>NUCLEOTIDE SEQUENCE [LARGE SCALE GENOMIC DNA]</scope>
    <source>
        <strain evidence="3">ATCC 51573 / DSM 12127 / PCA</strain>
    </source>
</reference>
<evidence type="ECO:0000313" key="3">
    <source>
        <dbReference type="Proteomes" id="UP000000577"/>
    </source>
</evidence>
<dbReference type="Pfam" id="PF04351">
    <property type="entry name" value="PilP"/>
    <property type="match status" value="1"/>
</dbReference>
<dbReference type="InterPro" id="IPR007446">
    <property type="entry name" value="PilP"/>
</dbReference>